<dbReference type="EMBL" id="SNRW01006705">
    <property type="protein sequence ID" value="KAA6382581.1"/>
    <property type="molecule type" value="Genomic_DNA"/>
</dbReference>
<protein>
    <recommendedName>
        <fullName evidence="3">Rab-GAP TBC domain-containing protein</fullName>
    </recommendedName>
</protein>
<name>A0A5J4VJ14_9EUKA</name>
<sequence>MKSETDKETCDLQALLNPQSKDDIENVLNQLRNYILHHGLPESLGNEKDREEGVRSRVWKILLRIPHLDAEEYIMLVRKKKSISGDNIKNDTFRTIAKDDKFKKGVDESRLI</sequence>
<proteinExistence type="predicted"/>
<evidence type="ECO:0000313" key="1">
    <source>
        <dbReference type="EMBL" id="KAA6382581.1"/>
    </source>
</evidence>
<accession>A0A5J4VJ14</accession>
<evidence type="ECO:0000313" key="2">
    <source>
        <dbReference type="Proteomes" id="UP000324800"/>
    </source>
</evidence>
<dbReference type="Proteomes" id="UP000324800">
    <property type="component" value="Unassembled WGS sequence"/>
</dbReference>
<evidence type="ECO:0008006" key="3">
    <source>
        <dbReference type="Google" id="ProtNLM"/>
    </source>
</evidence>
<dbReference type="AlphaFoldDB" id="A0A5J4VJ14"/>
<gene>
    <name evidence="1" type="ORF">EZS28_021893</name>
</gene>
<organism evidence="1 2">
    <name type="scientific">Streblomastix strix</name>
    <dbReference type="NCBI Taxonomy" id="222440"/>
    <lineage>
        <taxon>Eukaryota</taxon>
        <taxon>Metamonada</taxon>
        <taxon>Preaxostyla</taxon>
        <taxon>Oxymonadida</taxon>
        <taxon>Streblomastigidae</taxon>
        <taxon>Streblomastix</taxon>
    </lineage>
</organism>
<dbReference type="OrthoDB" id="10263206at2759"/>
<reference evidence="1 2" key="1">
    <citation type="submission" date="2019-03" db="EMBL/GenBank/DDBJ databases">
        <title>Single cell metagenomics reveals metabolic interactions within the superorganism composed of flagellate Streblomastix strix and complex community of Bacteroidetes bacteria on its surface.</title>
        <authorList>
            <person name="Treitli S.C."/>
            <person name="Kolisko M."/>
            <person name="Husnik F."/>
            <person name="Keeling P."/>
            <person name="Hampl V."/>
        </authorList>
    </citation>
    <scope>NUCLEOTIDE SEQUENCE [LARGE SCALE GENOMIC DNA]</scope>
    <source>
        <strain evidence="1">ST1C</strain>
    </source>
</reference>
<comment type="caution">
    <text evidence="1">The sequence shown here is derived from an EMBL/GenBank/DDBJ whole genome shotgun (WGS) entry which is preliminary data.</text>
</comment>